<name>K3ZZP4_SETIT</name>
<dbReference type="InParanoid" id="K3ZZP4"/>
<protein>
    <submittedName>
        <fullName evidence="1">Uncharacterized protein</fullName>
    </submittedName>
</protein>
<proteinExistence type="predicted"/>
<keyword evidence="2" id="KW-1185">Reference proteome</keyword>
<dbReference type="EMBL" id="AGNK02000854">
    <property type="status" value="NOT_ANNOTATED_CDS"/>
    <property type="molecule type" value="Genomic_DNA"/>
</dbReference>
<organism evidence="1 2">
    <name type="scientific">Setaria italica</name>
    <name type="common">Foxtail millet</name>
    <name type="synonym">Panicum italicum</name>
    <dbReference type="NCBI Taxonomy" id="4555"/>
    <lineage>
        <taxon>Eukaryota</taxon>
        <taxon>Viridiplantae</taxon>
        <taxon>Streptophyta</taxon>
        <taxon>Embryophyta</taxon>
        <taxon>Tracheophyta</taxon>
        <taxon>Spermatophyta</taxon>
        <taxon>Magnoliopsida</taxon>
        <taxon>Liliopsida</taxon>
        <taxon>Poales</taxon>
        <taxon>Poaceae</taxon>
        <taxon>PACMAD clade</taxon>
        <taxon>Panicoideae</taxon>
        <taxon>Panicodae</taxon>
        <taxon>Paniceae</taxon>
        <taxon>Cenchrinae</taxon>
        <taxon>Setaria</taxon>
    </lineage>
</organism>
<sequence length="45" mass="5415">MIGIWRWCKVEPWEEFMTFWGVDANMEKGVRAEDQQVPRCQAQLD</sequence>
<dbReference type="HOGENOM" id="CLU_3208522_0_0_1"/>
<dbReference type="Proteomes" id="UP000004995">
    <property type="component" value="Unassembled WGS sequence"/>
</dbReference>
<reference evidence="1" key="2">
    <citation type="submission" date="2018-08" db="UniProtKB">
        <authorList>
            <consortium name="EnsemblPlants"/>
        </authorList>
    </citation>
    <scope>IDENTIFICATION</scope>
    <source>
        <strain evidence="1">Yugu1</strain>
    </source>
</reference>
<evidence type="ECO:0000313" key="2">
    <source>
        <dbReference type="Proteomes" id="UP000004995"/>
    </source>
</evidence>
<dbReference type="EnsemblPlants" id="KQL23438">
    <property type="protein sequence ID" value="KQL23438"/>
    <property type="gene ID" value="SETIT_032079mg"/>
</dbReference>
<evidence type="ECO:0000313" key="1">
    <source>
        <dbReference type="EnsemblPlants" id="KQL23438"/>
    </source>
</evidence>
<accession>K3ZZP4</accession>
<reference evidence="2" key="1">
    <citation type="journal article" date="2012" name="Nat. Biotechnol.">
        <title>Reference genome sequence of the model plant Setaria.</title>
        <authorList>
            <person name="Bennetzen J.L."/>
            <person name="Schmutz J."/>
            <person name="Wang H."/>
            <person name="Percifield R."/>
            <person name="Hawkins J."/>
            <person name="Pontaroli A.C."/>
            <person name="Estep M."/>
            <person name="Feng L."/>
            <person name="Vaughn J.N."/>
            <person name="Grimwood J."/>
            <person name="Jenkins J."/>
            <person name="Barry K."/>
            <person name="Lindquist E."/>
            <person name="Hellsten U."/>
            <person name="Deshpande S."/>
            <person name="Wang X."/>
            <person name="Wu X."/>
            <person name="Mitros T."/>
            <person name="Triplett J."/>
            <person name="Yang X."/>
            <person name="Ye C.Y."/>
            <person name="Mauro-Herrera M."/>
            <person name="Wang L."/>
            <person name="Li P."/>
            <person name="Sharma M."/>
            <person name="Sharma R."/>
            <person name="Ronald P.C."/>
            <person name="Panaud O."/>
            <person name="Kellogg E.A."/>
            <person name="Brutnell T.P."/>
            <person name="Doust A.N."/>
            <person name="Tuskan G.A."/>
            <person name="Rokhsar D."/>
            <person name="Devos K.M."/>
        </authorList>
    </citation>
    <scope>NUCLEOTIDE SEQUENCE [LARGE SCALE GENOMIC DNA]</scope>
    <source>
        <strain evidence="2">cv. Yugu1</strain>
    </source>
</reference>
<dbReference type="Gramene" id="KQL23438">
    <property type="protein sequence ID" value="KQL23438"/>
    <property type="gene ID" value="SETIT_032079mg"/>
</dbReference>
<dbReference type="AlphaFoldDB" id="K3ZZP4"/>